<proteinExistence type="inferred from homology"/>
<accession>A0AA35SPY6</accession>
<evidence type="ECO:0000256" key="1">
    <source>
        <dbReference type="ARBA" id="ARBA00004286"/>
    </source>
</evidence>
<dbReference type="InterPro" id="IPR049408">
    <property type="entry name" value="UVSSA_N_a-solenoid_rpt"/>
</dbReference>
<feature type="region of interest" description="Disordered" evidence="10">
    <location>
        <begin position="426"/>
        <end position="502"/>
    </location>
</feature>
<evidence type="ECO:0000313" key="13">
    <source>
        <dbReference type="Proteomes" id="UP001174909"/>
    </source>
</evidence>
<comment type="similarity">
    <text evidence="2">Belongs to the UVSSA family.</text>
</comment>
<feature type="compositionally biased region" description="Acidic residues" evidence="10">
    <location>
        <begin position="300"/>
        <end position="324"/>
    </location>
</feature>
<feature type="domain" description="UV-stimulated scaffold protein A C-terminal" evidence="11">
    <location>
        <begin position="526"/>
        <end position="630"/>
    </location>
</feature>
<sequence length="746" mass="82931">MDVSVRKELSDLVEKMTHSGSPSLDDTQLKKLKRLCRSSDANVRAVYELFMADLAKKHAEVRLSAFQIAAELFPRSHLFRQLLTGEFQRVAELVTGTESRHPLPPPAPAASRLKETSLLAIRQWNEKFGEGYPKLRLGFNHLKHSKKASLWLSFLSVDFERLVAQTEAVRRQSTARDARRDALAQQRLSEVHAEIADQKYDIESVLKEMESCFDILVPRFFPEEEECLPSLQRTPTRETLAEAGSEKAEFRGRVLSSDGSFASLESGGGSEGGGEGEEGEDDAGKGVKEEGNKGEKGAEDEGEVGEEGGSESSDESDVEWEEVDPLPGPSSLKENGFVYRGTNISIQLPTKILVEETEDNTSVLTALSESRHLLKDTYLPRVNRWLEWLTKAGDEKDLKEMIDIKSNILDVLEKHKKFNIAMSKSTHSGEAGPLSLPLCPSPPHSPSSTTDSQSSIIHRPTTTTATTTRESLRSRERELEQDPTTIQAQLGALHGKSSDARVQGMAEYSKQQLTDGSEGQTTAISNVPVVPFDMDLYHWDNSEGKPPPIKKVCMSSVHQYWGSERDIELSEDEKALLRCRTIQFTGKFEPVKWSCRAPLPSGRLCPRRDRFKCPFHGPIIARDDQGRPSQTATDEPSTSGKTSTQPDAPSSNISEADYNDIEAAVFASKGLEPPTQQKGKKRKGGRQKKHPGLTDIAAQTDTPRNRLEHRIFSKRAVKRVADVIDAANARRHRDKFGDSFNYALEK</sequence>
<keyword evidence="5" id="KW-0227">DNA damage</keyword>
<dbReference type="GO" id="GO:0009411">
    <property type="term" value="P:response to UV"/>
    <property type="evidence" value="ECO:0007669"/>
    <property type="project" value="InterPro"/>
</dbReference>
<gene>
    <name evidence="12" type="ORF">GBAR_LOCUS18697</name>
</gene>
<dbReference type="GO" id="GO:0000993">
    <property type="term" value="F:RNA polymerase II complex binding"/>
    <property type="evidence" value="ECO:0007669"/>
    <property type="project" value="TreeGrafter"/>
</dbReference>
<dbReference type="Pfam" id="PF20867">
    <property type="entry name" value="UVSSA_N"/>
    <property type="match status" value="1"/>
</dbReference>
<comment type="caution">
    <text evidence="12">The sequence shown here is derived from an EMBL/GenBank/DDBJ whole genome shotgun (WGS) entry which is preliminary data.</text>
</comment>
<evidence type="ECO:0000256" key="8">
    <source>
        <dbReference type="ARBA" id="ARBA00023054"/>
    </source>
</evidence>
<feature type="compositionally biased region" description="Low complexity" evidence="10">
    <location>
        <begin position="446"/>
        <end position="469"/>
    </location>
</feature>
<evidence type="ECO:0000256" key="4">
    <source>
        <dbReference type="ARBA" id="ARBA00022723"/>
    </source>
</evidence>
<organism evidence="12 13">
    <name type="scientific">Geodia barretti</name>
    <name type="common">Barrett's horny sponge</name>
    <dbReference type="NCBI Taxonomy" id="519541"/>
    <lineage>
        <taxon>Eukaryota</taxon>
        <taxon>Metazoa</taxon>
        <taxon>Porifera</taxon>
        <taxon>Demospongiae</taxon>
        <taxon>Heteroscleromorpha</taxon>
        <taxon>Tetractinellida</taxon>
        <taxon>Astrophorina</taxon>
        <taxon>Geodiidae</taxon>
        <taxon>Geodia</taxon>
    </lineage>
</organism>
<dbReference type="GO" id="GO:0005694">
    <property type="term" value="C:chromosome"/>
    <property type="evidence" value="ECO:0007669"/>
    <property type="project" value="UniProtKB-SubCell"/>
</dbReference>
<evidence type="ECO:0000256" key="7">
    <source>
        <dbReference type="ARBA" id="ARBA00022833"/>
    </source>
</evidence>
<dbReference type="Proteomes" id="UP001174909">
    <property type="component" value="Unassembled WGS sequence"/>
</dbReference>
<feature type="compositionally biased region" description="Polar residues" evidence="10">
    <location>
        <begin position="627"/>
        <end position="654"/>
    </location>
</feature>
<keyword evidence="7" id="KW-0862">Zinc</keyword>
<keyword evidence="3" id="KW-0158">Chromosome</keyword>
<dbReference type="InterPro" id="IPR018610">
    <property type="entry name" value="UVSSA"/>
</dbReference>
<dbReference type="GO" id="GO:0008270">
    <property type="term" value="F:zinc ion binding"/>
    <property type="evidence" value="ECO:0007669"/>
    <property type="project" value="UniProtKB-KW"/>
</dbReference>
<dbReference type="InterPro" id="IPR049431">
    <property type="entry name" value="UVSSA_C"/>
</dbReference>
<feature type="compositionally biased region" description="Basic and acidic residues" evidence="10">
    <location>
        <begin position="470"/>
        <end position="480"/>
    </location>
</feature>
<evidence type="ECO:0000256" key="3">
    <source>
        <dbReference type="ARBA" id="ARBA00022454"/>
    </source>
</evidence>
<dbReference type="EMBL" id="CASHTH010002643">
    <property type="protein sequence ID" value="CAI8033157.1"/>
    <property type="molecule type" value="Genomic_DNA"/>
</dbReference>
<keyword evidence="9" id="KW-0234">DNA repair</keyword>
<evidence type="ECO:0000256" key="5">
    <source>
        <dbReference type="ARBA" id="ARBA00022763"/>
    </source>
</evidence>
<dbReference type="Pfam" id="PF09740">
    <property type="entry name" value="DUF2043"/>
    <property type="match status" value="1"/>
</dbReference>
<dbReference type="GO" id="GO:0006283">
    <property type="term" value="P:transcription-coupled nucleotide-excision repair"/>
    <property type="evidence" value="ECO:0007669"/>
    <property type="project" value="TreeGrafter"/>
</dbReference>
<feature type="compositionally biased region" description="Basic and acidic residues" evidence="10">
    <location>
        <begin position="282"/>
        <end position="299"/>
    </location>
</feature>
<keyword evidence="6" id="KW-0863">Zinc-finger</keyword>
<feature type="compositionally biased region" description="Basic and acidic residues" evidence="10">
    <location>
        <begin position="235"/>
        <end position="252"/>
    </location>
</feature>
<keyword evidence="8" id="KW-0175">Coiled coil</keyword>
<reference evidence="12" key="1">
    <citation type="submission" date="2023-03" db="EMBL/GenBank/DDBJ databases">
        <authorList>
            <person name="Steffen K."/>
            <person name="Cardenas P."/>
        </authorList>
    </citation>
    <scope>NUCLEOTIDE SEQUENCE</scope>
</reference>
<comment type="subcellular location">
    <subcellularLocation>
        <location evidence="1">Chromosome</location>
    </subcellularLocation>
</comment>
<dbReference type="PANTHER" id="PTHR28670:SF1">
    <property type="entry name" value="UV-STIMULATED SCAFFOLD PROTEIN A"/>
    <property type="match status" value="1"/>
</dbReference>
<name>A0AA35SPY6_GEOBA</name>
<evidence type="ECO:0000256" key="2">
    <source>
        <dbReference type="ARBA" id="ARBA00009240"/>
    </source>
</evidence>
<dbReference type="PANTHER" id="PTHR28670">
    <property type="entry name" value="UV-STIMULATED SCAFFOLD PROTEIN A"/>
    <property type="match status" value="1"/>
</dbReference>
<evidence type="ECO:0000259" key="11">
    <source>
        <dbReference type="Pfam" id="PF09740"/>
    </source>
</evidence>
<keyword evidence="4" id="KW-0479">Metal-binding</keyword>
<dbReference type="AlphaFoldDB" id="A0AA35SPY6"/>
<feature type="region of interest" description="Disordered" evidence="10">
    <location>
        <begin position="230"/>
        <end position="335"/>
    </location>
</feature>
<evidence type="ECO:0000256" key="9">
    <source>
        <dbReference type="ARBA" id="ARBA00023204"/>
    </source>
</evidence>
<feature type="region of interest" description="Disordered" evidence="10">
    <location>
        <begin position="616"/>
        <end position="654"/>
    </location>
</feature>
<evidence type="ECO:0000256" key="10">
    <source>
        <dbReference type="SAM" id="MobiDB-lite"/>
    </source>
</evidence>
<keyword evidence="13" id="KW-1185">Reference proteome</keyword>
<feature type="region of interest" description="Disordered" evidence="10">
    <location>
        <begin position="666"/>
        <end position="706"/>
    </location>
</feature>
<feature type="compositionally biased region" description="Basic residues" evidence="10">
    <location>
        <begin position="678"/>
        <end position="691"/>
    </location>
</feature>
<protein>
    <submittedName>
        <fullName evidence="12">UV-stimulated scaffold protein A</fullName>
    </submittedName>
</protein>
<evidence type="ECO:0000256" key="6">
    <source>
        <dbReference type="ARBA" id="ARBA00022771"/>
    </source>
</evidence>
<evidence type="ECO:0000313" key="12">
    <source>
        <dbReference type="EMBL" id="CAI8033157.1"/>
    </source>
</evidence>